<evidence type="ECO:0000313" key="1">
    <source>
        <dbReference type="EMBL" id="MPM65851.1"/>
    </source>
</evidence>
<proteinExistence type="predicted"/>
<dbReference type="AlphaFoldDB" id="A0A645BMS8"/>
<dbReference type="EMBL" id="VSSQ01020752">
    <property type="protein sequence ID" value="MPM65851.1"/>
    <property type="molecule type" value="Genomic_DNA"/>
</dbReference>
<sequence length="71" mass="7845">MLITELISVGGDVQETSHPIHNTEFQDGAIWHNHHIRFVGAKVRIDRLGGFKIAGITEFIGGVVGVYVFDQ</sequence>
<reference evidence="1" key="1">
    <citation type="submission" date="2019-08" db="EMBL/GenBank/DDBJ databases">
        <authorList>
            <person name="Kucharzyk K."/>
            <person name="Murdoch R.W."/>
            <person name="Higgins S."/>
            <person name="Loffler F."/>
        </authorList>
    </citation>
    <scope>NUCLEOTIDE SEQUENCE</scope>
</reference>
<accession>A0A645BMS8</accession>
<protein>
    <submittedName>
        <fullName evidence="1">Uncharacterized protein</fullName>
    </submittedName>
</protein>
<gene>
    <name evidence="1" type="ORF">SDC9_112755</name>
</gene>
<name>A0A645BMS8_9ZZZZ</name>
<comment type="caution">
    <text evidence="1">The sequence shown here is derived from an EMBL/GenBank/DDBJ whole genome shotgun (WGS) entry which is preliminary data.</text>
</comment>
<organism evidence="1">
    <name type="scientific">bioreactor metagenome</name>
    <dbReference type="NCBI Taxonomy" id="1076179"/>
    <lineage>
        <taxon>unclassified sequences</taxon>
        <taxon>metagenomes</taxon>
        <taxon>ecological metagenomes</taxon>
    </lineage>
</organism>